<dbReference type="Proteomes" id="UP000310334">
    <property type="component" value="Unassembled WGS sequence"/>
</dbReference>
<dbReference type="AlphaFoldDB" id="A0A4S4BT79"/>
<dbReference type="EMBL" id="SSNT01000023">
    <property type="protein sequence ID" value="THF76015.1"/>
    <property type="molecule type" value="Genomic_DNA"/>
</dbReference>
<organism evidence="1 2">
    <name type="scientific">Metabacillus sediminilitoris</name>
    <dbReference type="NCBI Taxonomy" id="2567941"/>
    <lineage>
        <taxon>Bacteria</taxon>
        <taxon>Bacillati</taxon>
        <taxon>Bacillota</taxon>
        <taxon>Bacilli</taxon>
        <taxon>Bacillales</taxon>
        <taxon>Bacillaceae</taxon>
        <taxon>Metabacillus</taxon>
    </lineage>
</organism>
<sequence length="29" mass="3193">MTMLFVGCTVVTYSVLIGYILKNIDAKKA</sequence>
<protein>
    <submittedName>
        <fullName evidence="1">Fur-regulated basic protein FbpC</fullName>
    </submittedName>
</protein>
<proteinExistence type="predicted"/>
<comment type="caution">
    <text evidence="1">The sequence shown here is derived from an EMBL/GenBank/DDBJ whole genome shotgun (WGS) entry which is preliminary data.</text>
</comment>
<evidence type="ECO:0000313" key="1">
    <source>
        <dbReference type="EMBL" id="THF76015.1"/>
    </source>
</evidence>
<keyword evidence="2" id="KW-1185">Reference proteome</keyword>
<name>A0A4S4BT79_9BACI</name>
<accession>A0A4S4BT79</accession>
<gene>
    <name evidence="1" type="ORF">E6W99_22670</name>
</gene>
<reference evidence="1 2" key="1">
    <citation type="submission" date="2019-04" db="EMBL/GenBank/DDBJ databases">
        <title>Bacillus sediminilitoris sp. nov., isolated from a tidal flat sediment on the East China Sea.</title>
        <authorList>
            <person name="Wei Y."/>
            <person name="Mao H."/>
            <person name="Fang J."/>
        </authorList>
    </citation>
    <scope>NUCLEOTIDE SEQUENCE [LARGE SCALE GENOMIC DNA]</scope>
    <source>
        <strain evidence="1 2">DSL-17</strain>
    </source>
</reference>
<evidence type="ECO:0000313" key="2">
    <source>
        <dbReference type="Proteomes" id="UP000310334"/>
    </source>
</evidence>